<keyword evidence="2" id="KW-1185">Reference proteome</keyword>
<evidence type="ECO:0000313" key="2">
    <source>
        <dbReference type="Proteomes" id="UP000619536"/>
    </source>
</evidence>
<protein>
    <submittedName>
        <fullName evidence="1">Uncharacterized protein</fullName>
    </submittedName>
</protein>
<reference evidence="1" key="2">
    <citation type="submission" date="2020-09" db="EMBL/GenBank/DDBJ databases">
        <authorList>
            <person name="Sun Q."/>
            <person name="Sedlacek I."/>
        </authorList>
    </citation>
    <scope>NUCLEOTIDE SEQUENCE</scope>
    <source>
        <strain evidence="1">CCM 8606</strain>
    </source>
</reference>
<organism evidence="1 2">
    <name type="scientific">Galliscardovia ingluviei</name>
    <dbReference type="NCBI Taxonomy" id="1769422"/>
    <lineage>
        <taxon>Bacteria</taxon>
        <taxon>Bacillati</taxon>
        <taxon>Actinomycetota</taxon>
        <taxon>Actinomycetes</taxon>
        <taxon>Bifidobacteriales</taxon>
        <taxon>Bifidobacteriaceae</taxon>
        <taxon>Galliscardovia</taxon>
    </lineage>
</organism>
<comment type="caution">
    <text evidence="1">The sequence shown here is derived from an EMBL/GenBank/DDBJ whole genome shotgun (WGS) entry which is preliminary data.</text>
</comment>
<proteinExistence type="predicted"/>
<dbReference type="RefSeq" id="WP_188355684.1">
    <property type="nucleotide sequence ID" value="NZ_BMDH01000006.1"/>
</dbReference>
<dbReference type="EMBL" id="BMDH01000006">
    <property type="protein sequence ID" value="GGI15286.1"/>
    <property type="molecule type" value="Genomic_DNA"/>
</dbReference>
<accession>A0A8J3F0A3</accession>
<name>A0A8J3F0A3_9BIFI</name>
<reference evidence="1" key="1">
    <citation type="journal article" date="2014" name="Int. J. Syst. Evol. Microbiol.">
        <title>Complete genome sequence of Corynebacterium casei LMG S-19264T (=DSM 44701T), isolated from a smear-ripened cheese.</title>
        <authorList>
            <consortium name="US DOE Joint Genome Institute (JGI-PGF)"/>
            <person name="Walter F."/>
            <person name="Albersmeier A."/>
            <person name="Kalinowski J."/>
            <person name="Ruckert C."/>
        </authorList>
    </citation>
    <scope>NUCLEOTIDE SEQUENCE</scope>
    <source>
        <strain evidence="1">CCM 8606</strain>
    </source>
</reference>
<sequence length="54" mass="6383">MLYTHYARLAQAVREASLSQTRLETMLTYFQNLQRYQPDVIDIDVDTGEEEPDF</sequence>
<dbReference type="Proteomes" id="UP000619536">
    <property type="component" value="Unassembled WGS sequence"/>
</dbReference>
<dbReference type="AlphaFoldDB" id="A0A8J3F0A3"/>
<evidence type="ECO:0000313" key="1">
    <source>
        <dbReference type="EMBL" id="GGI15286.1"/>
    </source>
</evidence>
<gene>
    <name evidence="1" type="ORF">GCM10007377_15140</name>
</gene>